<dbReference type="STRING" id="1218173.BALCAV_0210705"/>
<reference evidence="1 2" key="1">
    <citation type="journal article" date="2014" name="Genome Announc.">
        <title>Draft Genome Sequence of Bacillus alcalophilus AV1934, a Classic Alkaliphile Isolated from Human Feces in 1934.</title>
        <authorList>
            <person name="Attie O."/>
            <person name="Jayaprakash A."/>
            <person name="Shah H."/>
            <person name="Paulsen I.T."/>
            <person name="Morino M."/>
            <person name="Takahashi Y."/>
            <person name="Narumi I."/>
            <person name="Sachidanandam R."/>
            <person name="Satoh K."/>
            <person name="Ito M."/>
            <person name="Krulwich T.A."/>
        </authorList>
    </citation>
    <scope>NUCLEOTIDE SEQUENCE [LARGE SCALE GENOMIC DNA]</scope>
    <source>
        <strain evidence="1 2">AV1934</strain>
    </source>
</reference>
<accession>A0A094WKJ3</accession>
<gene>
    <name evidence="1" type="ORF">BALCAV_0210705</name>
</gene>
<dbReference type="AlphaFoldDB" id="A0A094WKJ3"/>
<name>A0A094WKJ3_ALKAL</name>
<protein>
    <submittedName>
        <fullName evidence="1">Uncharacterized protein</fullName>
    </submittedName>
</protein>
<organism evidence="1 2">
    <name type="scientific">Alkalihalobacillus alcalophilus ATCC 27647 = CGMCC 1.3604</name>
    <dbReference type="NCBI Taxonomy" id="1218173"/>
    <lineage>
        <taxon>Bacteria</taxon>
        <taxon>Bacillati</taxon>
        <taxon>Bacillota</taxon>
        <taxon>Bacilli</taxon>
        <taxon>Bacillales</taxon>
        <taxon>Bacillaceae</taxon>
        <taxon>Alkalihalobacillus</taxon>
    </lineage>
</organism>
<keyword evidence="2" id="KW-1185">Reference proteome</keyword>
<comment type="caution">
    <text evidence="1">The sequence shown here is derived from an EMBL/GenBank/DDBJ whole genome shotgun (WGS) entry which is preliminary data.</text>
</comment>
<dbReference type="EMBL" id="ALPT02000031">
    <property type="protein sequence ID" value="KGA97371.1"/>
    <property type="molecule type" value="Genomic_DNA"/>
</dbReference>
<sequence length="108" mass="12246">MRIFKRFTNRYHVYTPYLKSGACSLRSEKKYRAAVEDAFCLHKDDRIFLELLTGVAGLKKAEPVRAAVEDAFCLHKDDRIFLELLTGVAGLKKAKPVRSEARKIQGGC</sequence>
<proteinExistence type="predicted"/>
<evidence type="ECO:0000313" key="1">
    <source>
        <dbReference type="EMBL" id="KGA97371.1"/>
    </source>
</evidence>
<evidence type="ECO:0000313" key="2">
    <source>
        <dbReference type="Proteomes" id="UP000002754"/>
    </source>
</evidence>
<dbReference type="Proteomes" id="UP000002754">
    <property type="component" value="Unassembled WGS sequence"/>
</dbReference>